<protein>
    <submittedName>
        <fullName evidence="1">Glycosyltransferase family 4 protein</fullName>
    </submittedName>
</protein>
<dbReference type="SUPFAM" id="SSF53756">
    <property type="entry name" value="UDP-Glycosyltransferase/glycogen phosphorylase"/>
    <property type="match status" value="1"/>
</dbReference>
<dbReference type="KEGG" id="mpar:F7D14_07415"/>
<evidence type="ECO:0000313" key="2">
    <source>
        <dbReference type="Proteomes" id="UP000422569"/>
    </source>
</evidence>
<name>A0A6B8LY09_9HYPH</name>
<dbReference type="AlphaFoldDB" id="A0A6B8LY09"/>
<dbReference type="EMBL" id="CP044331">
    <property type="protein sequence ID" value="QGM97317.1"/>
    <property type="molecule type" value="Genomic_DNA"/>
</dbReference>
<dbReference type="GO" id="GO:0016740">
    <property type="term" value="F:transferase activity"/>
    <property type="evidence" value="ECO:0007669"/>
    <property type="project" value="UniProtKB-KW"/>
</dbReference>
<sequence length="386" mass="42237">MSAICAGTGGRPHSGVAPRVAFFHQNDVFQTQGGIERYVATIFDGAPERVVLVSAGKSRDSARIFDVDMKPTGGVPRWIGYLLAVFAERRAIATFLRENNVQTLEFSRPEYIFAGLLFPGKRAVTIHGTGPGPGNRLHWLLHHGCCLLLPFLADRVQIVGRDPSGVPRIARWLLGARIAYFDAWYDESFAPAPLPPLEAAAPLRVFYGGRIAPQKNPKLLFDIIREASRTTPNAFEFHYFGSDFEAFGREGLDDLVIDHGFLGPRALADAMRSCHLGLMCSAFGEGSPYVVVEGLACGRPYILPTLPTLRAAYDGYEGVYFVERYEAQHYLAAMARVRALMLAGGVDPSKIAAQMTARARSRAVPKLVDELSDLARGVVEREPAGC</sequence>
<dbReference type="RefSeq" id="WP_016919773.1">
    <property type="nucleotide sequence ID" value="NZ_CP044331.1"/>
</dbReference>
<reference evidence="1 2" key="1">
    <citation type="submission" date="2019-09" db="EMBL/GenBank/DDBJ databases">
        <title>Isolation and complete genome sequencing of Methylocystis species.</title>
        <authorList>
            <person name="Rumah B.L."/>
            <person name="Stead C.E."/>
            <person name="Stevens B.C."/>
            <person name="Minton N.P."/>
            <person name="Grosse-Honebrink A."/>
            <person name="Zhang Y."/>
        </authorList>
    </citation>
    <scope>NUCLEOTIDE SEQUENCE [LARGE SCALE GENOMIC DNA]</scope>
    <source>
        <strain evidence="1 2">BRCS2</strain>
    </source>
</reference>
<dbReference type="Proteomes" id="UP000422569">
    <property type="component" value="Chromosome"/>
</dbReference>
<accession>A0A6B8LY09</accession>
<keyword evidence="1" id="KW-0808">Transferase</keyword>
<organism evidence="1 2">
    <name type="scientific">Methylocystis parvus</name>
    <dbReference type="NCBI Taxonomy" id="134"/>
    <lineage>
        <taxon>Bacteria</taxon>
        <taxon>Pseudomonadati</taxon>
        <taxon>Pseudomonadota</taxon>
        <taxon>Alphaproteobacteria</taxon>
        <taxon>Hyphomicrobiales</taxon>
        <taxon>Methylocystaceae</taxon>
        <taxon>Methylocystis</taxon>
    </lineage>
</organism>
<dbReference type="Pfam" id="PF13692">
    <property type="entry name" value="Glyco_trans_1_4"/>
    <property type="match status" value="1"/>
</dbReference>
<dbReference type="Gene3D" id="3.40.50.2000">
    <property type="entry name" value="Glycogen Phosphorylase B"/>
    <property type="match status" value="1"/>
</dbReference>
<proteinExistence type="predicted"/>
<keyword evidence="2" id="KW-1185">Reference proteome</keyword>
<evidence type="ECO:0000313" key="1">
    <source>
        <dbReference type="EMBL" id="QGM97317.1"/>
    </source>
</evidence>
<gene>
    <name evidence="1" type="ORF">F7D14_07415</name>
</gene>